<feature type="region of interest" description="Disordered" evidence="1">
    <location>
        <begin position="468"/>
        <end position="490"/>
    </location>
</feature>
<feature type="compositionally biased region" description="Basic residues" evidence="1">
    <location>
        <begin position="481"/>
        <end position="490"/>
    </location>
</feature>
<evidence type="ECO:0000313" key="2">
    <source>
        <dbReference type="EMBL" id="WAH35331.1"/>
    </source>
</evidence>
<sequence length="490" mass="55355">MAYYLLHRNQPSAKRLLTNVSRLSRYTPTNAVGDSDVLLRWGALDENDPAKGTIVNAKEAVQRISSRVQMAKFLRRIGVRVASKTTKSGEATTFSRQYRIPIFDMKAIACFRSDSGANWPQARISRVHASFQEISVSEDKQTRLAVLLATRTLHALGLDFGMVSVGVGPKGMLHVMDVTATPVLEGRMLDVFKDAMSSFVEREEQLKQNSPSNVTLGTDLEVMLRNAQGKMVLASNYFTRKGRVGCDDRSVNFDGKRLPLMELRPAPDNSPNGLLINLRATMREATSRINRQMVEWRAGSMPFRPYCTGGHIHFSGIPFTSRFVKALDNYLGLPLMAVEDRKSANLRRPKYGFLGDIRHKEYGGFEYRTPASFICSRVVTTAAFHLAHFLALNYRDLPLPDIYVQSTQLAFYEGQVGVLRPFILRNIETVRLHSAYSQYREYIEPFFVMIEQGRTWDESRDVRAEWNVPSGRAQRKPGATKTRRARVTGS</sequence>
<dbReference type="Pfam" id="PF14395">
    <property type="entry name" value="COOH-NH2_lig"/>
    <property type="match status" value="1"/>
</dbReference>
<evidence type="ECO:0000313" key="3">
    <source>
        <dbReference type="Proteomes" id="UP001164803"/>
    </source>
</evidence>
<dbReference type="EMBL" id="CP104064">
    <property type="protein sequence ID" value="WAH35331.1"/>
    <property type="molecule type" value="Genomic_DNA"/>
</dbReference>
<protein>
    <recommendedName>
        <fullName evidence="4">Phage phiEco32-like COOH.NH2 ligase-type 2</fullName>
    </recommendedName>
</protein>
<dbReference type="RefSeq" id="WP_268042464.1">
    <property type="nucleotide sequence ID" value="NZ_CP104064.1"/>
</dbReference>
<accession>A0ABY6YYX6</accession>
<dbReference type="Proteomes" id="UP001164803">
    <property type="component" value="Chromosome"/>
</dbReference>
<name>A0ABY6YYX6_9BACL</name>
<reference evidence="2" key="1">
    <citation type="submission" date="2022-08" db="EMBL/GenBank/DDBJ databases">
        <title>Alicyclobacillus dauci DSM2870, complete genome.</title>
        <authorList>
            <person name="Wang Q."/>
            <person name="Cai R."/>
            <person name="Wang Z."/>
        </authorList>
    </citation>
    <scope>NUCLEOTIDE SEQUENCE</scope>
    <source>
        <strain evidence="2">DSM 28700</strain>
    </source>
</reference>
<evidence type="ECO:0000256" key="1">
    <source>
        <dbReference type="SAM" id="MobiDB-lite"/>
    </source>
</evidence>
<organism evidence="2 3">
    <name type="scientific">Alicyclobacillus dauci</name>
    <dbReference type="NCBI Taxonomy" id="1475485"/>
    <lineage>
        <taxon>Bacteria</taxon>
        <taxon>Bacillati</taxon>
        <taxon>Bacillota</taxon>
        <taxon>Bacilli</taxon>
        <taxon>Bacillales</taxon>
        <taxon>Alicyclobacillaceae</taxon>
        <taxon>Alicyclobacillus</taxon>
    </lineage>
</organism>
<keyword evidence="3" id="KW-1185">Reference proteome</keyword>
<proteinExistence type="predicted"/>
<gene>
    <name evidence="2" type="ORF">NZD86_13590</name>
</gene>
<evidence type="ECO:0008006" key="4">
    <source>
        <dbReference type="Google" id="ProtNLM"/>
    </source>
</evidence>
<dbReference type="InterPro" id="IPR025681">
    <property type="entry name" value="COOH-NH2_lig"/>
</dbReference>